<dbReference type="Proteomes" id="UP001176468">
    <property type="component" value="Unassembled WGS sequence"/>
</dbReference>
<comment type="pathway">
    <text evidence="2">Carbohydrate degradation; pentose phosphate pathway; D-ribose 5-phosphate from D-ribulose 5-phosphate (non-oxidative stage): step 1/1.</text>
</comment>
<reference evidence="3" key="1">
    <citation type="submission" date="2023-07" db="EMBL/GenBank/DDBJ databases">
        <authorList>
            <person name="Kim M.K."/>
        </authorList>
    </citation>
    <scope>NUCLEOTIDE SEQUENCE</scope>
    <source>
        <strain evidence="3">CA1-15</strain>
    </source>
</reference>
<dbReference type="InterPro" id="IPR020672">
    <property type="entry name" value="Ribose5P_isomerase_typA_subgr"/>
</dbReference>
<dbReference type="Gene3D" id="3.40.50.1360">
    <property type="match status" value="1"/>
</dbReference>
<feature type="binding site" evidence="2">
    <location>
        <begin position="83"/>
        <end position="86"/>
    </location>
    <ligand>
        <name>substrate</name>
    </ligand>
</feature>
<dbReference type="EC" id="5.3.1.6" evidence="2"/>
<dbReference type="PANTHER" id="PTHR11934">
    <property type="entry name" value="RIBOSE-5-PHOSPHATE ISOMERASE"/>
    <property type="match status" value="1"/>
</dbReference>
<dbReference type="InterPro" id="IPR004788">
    <property type="entry name" value="Ribose5P_isomerase_type_A"/>
</dbReference>
<dbReference type="RefSeq" id="WP_304560132.1">
    <property type="nucleotide sequence ID" value="NZ_JAUQSZ010000002.1"/>
</dbReference>
<accession>A0ABT8ZVV5</accession>
<evidence type="ECO:0000256" key="1">
    <source>
        <dbReference type="ARBA" id="ARBA00023235"/>
    </source>
</evidence>
<comment type="catalytic activity">
    <reaction evidence="2">
        <text>aldehydo-D-ribose 5-phosphate = D-ribulose 5-phosphate</text>
        <dbReference type="Rhea" id="RHEA:14657"/>
        <dbReference type="ChEBI" id="CHEBI:58121"/>
        <dbReference type="ChEBI" id="CHEBI:58273"/>
        <dbReference type="EC" id="5.3.1.6"/>
    </reaction>
</comment>
<feature type="binding site" evidence="2">
    <location>
        <position position="123"/>
    </location>
    <ligand>
        <name>substrate</name>
    </ligand>
</feature>
<keyword evidence="4" id="KW-1185">Reference proteome</keyword>
<protein>
    <recommendedName>
        <fullName evidence="2">Ribose-5-phosphate isomerase A</fullName>
        <ecNumber evidence="2">5.3.1.6</ecNumber>
    </recommendedName>
    <alternativeName>
        <fullName evidence="2">Phosphoriboisomerase A</fullName>
        <shortName evidence="2">PRI</shortName>
    </alternativeName>
</protein>
<dbReference type="Gene3D" id="3.30.70.260">
    <property type="match status" value="1"/>
</dbReference>
<dbReference type="PANTHER" id="PTHR11934:SF0">
    <property type="entry name" value="RIBOSE-5-PHOSPHATE ISOMERASE"/>
    <property type="match status" value="1"/>
</dbReference>
<dbReference type="SUPFAM" id="SSF100950">
    <property type="entry name" value="NagB/RpiA/CoA transferase-like"/>
    <property type="match status" value="1"/>
</dbReference>
<dbReference type="SUPFAM" id="SSF75445">
    <property type="entry name" value="D-ribose-5-phosphate isomerase (RpiA), lid domain"/>
    <property type="match status" value="1"/>
</dbReference>
<keyword evidence="1 2" id="KW-0413">Isomerase</keyword>
<dbReference type="HAMAP" id="MF_00170">
    <property type="entry name" value="Rib_5P_isom_A"/>
    <property type="match status" value="1"/>
</dbReference>
<evidence type="ECO:0000256" key="2">
    <source>
        <dbReference type="HAMAP-Rule" id="MF_00170"/>
    </source>
</evidence>
<comment type="similarity">
    <text evidence="2">Belongs to the ribose 5-phosphate isomerase family.</text>
</comment>
<comment type="function">
    <text evidence="2">Catalyzes the reversible conversion of ribose-5-phosphate to ribulose 5-phosphate.</text>
</comment>
<dbReference type="NCBIfam" id="TIGR00021">
    <property type="entry name" value="rpiA"/>
    <property type="match status" value="1"/>
</dbReference>
<gene>
    <name evidence="2 3" type="primary">rpiA</name>
    <name evidence="3" type="ORF">Q5H94_05110</name>
</gene>
<organism evidence="3 4">
    <name type="scientific">Sphingomonas immobilis</name>
    <dbReference type="NCBI Taxonomy" id="3063997"/>
    <lineage>
        <taxon>Bacteria</taxon>
        <taxon>Pseudomonadati</taxon>
        <taxon>Pseudomonadota</taxon>
        <taxon>Alphaproteobacteria</taxon>
        <taxon>Sphingomonadales</taxon>
        <taxon>Sphingomonadaceae</taxon>
        <taxon>Sphingomonas</taxon>
    </lineage>
</organism>
<dbReference type="GO" id="GO:0004751">
    <property type="term" value="F:ribose-5-phosphate isomerase activity"/>
    <property type="evidence" value="ECO:0007669"/>
    <property type="project" value="UniProtKB-EC"/>
</dbReference>
<dbReference type="EMBL" id="JAUQSZ010000002">
    <property type="protein sequence ID" value="MDO7841696.1"/>
    <property type="molecule type" value="Genomic_DNA"/>
</dbReference>
<dbReference type="CDD" id="cd01398">
    <property type="entry name" value="RPI_A"/>
    <property type="match status" value="1"/>
</dbReference>
<feature type="binding site" evidence="2">
    <location>
        <begin position="96"/>
        <end position="99"/>
    </location>
    <ligand>
        <name>substrate</name>
    </ligand>
</feature>
<dbReference type="Pfam" id="PF06026">
    <property type="entry name" value="Rib_5-P_isom_A"/>
    <property type="match status" value="1"/>
</dbReference>
<name>A0ABT8ZVV5_9SPHN</name>
<dbReference type="NCBIfam" id="NF001924">
    <property type="entry name" value="PRK00702.1"/>
    <property type="match status" value="1"/>
</dbReference>
<evidence type="ECO:0000313" key="4">
    <source>
        <dbReference type="Proteomes" id="UP001176468"/>
    </source>
</evidence>
<comment type="caution">
    <text evidence="3">The sequence shown here is derived from an EMBL/GenBank/DDBJ whole genome shotgun (WGS) entry which is preliminary data.</text>
</comment>
<feature type="active site" description="Proton acceptor" evidence="2">
    <location>
        <position position="105"/>
    </location>
</feature>
<dbReference type="InterPro" id="IPR037171">
    <property type="entry name" value="NagB/RpiA_transferase-like"/>
</dbReference>
<comment type="subunit">
    <text evidence="2">Homodimer.</text>
</comment>
<evidence type="ECO:0000313" key="3">
    <source>
        <dbReference type="EMBL" id="MDO7841696.1"/>
    </source>
</evidence>
<sequence length="226" mass="23399">MANEADKRAAALAAAEEIESGMLIGLGTGTTAAFAIARVGELVRGGLAVRAVATSLETERLARAAGIAMLDFADVPAIDLCIDGADEIDARLHAIKGGGGAMLREKIVASAALRMVVIADASKRVEAIGRAGVPVETLPFARAFVADRLESLGAEVTLRHRGGAPFATDQNNIILDCAFSAIDDPCRLADEIARIPGALGHGLFVSEVDAAYIATNGRVTRQTRPV</sequence>
<proteinExistence type="inferred from homology"/>
<feature type="binding site" evidence="2">
    <location>
        <begin position="28"/>
        <end position="31"/>
    </location>
    <ligand>
        <name>substrate</name>
    </ligand>
</feature>